<reference evidence="1" key="1">
    <citation type="journal article" date="2019" name="Nat. Med.">
        <title>A library of human gut bacterial isolates paired with longitudinal multiomics data enables mechanistic microbiome research.</title>
        <authorList>
            <person name="Poyet M."/>
            <person name="Groussin M."/>
            <person name="Gibbons S.M."/>
            <person name="Avila-Pacheco J."/>
            <person name="Jiang X."/>
            <person name="Kearney S.M."/>
            <person name="Perrotta A.R."/>
            <person name="Berdy B."/>
            <person name="Zhao S."/>
            <person name="Lieberman T.D."/>
            <person name="Swanson P.K."/>
            <person name="Smith M."/>
            <person name="Roesemann S."/>
            <person name="Alexander J.E."/>
            <person name="Rich S.A."/>
            <person name="Livny J."/>
            <person name="Vlamakis H."/>
            <person name="Clish C."/>
            <person name="Bullock K."/>
            <person name="Deik A."/>
            <person name="Scott J."/>
            <person name="Pierce K.A."/>
            <person name="Xavier R.J."/>
            <person name="Alm E.J."/>
        </authorList>
    </citation>
    <scope>NUCLEOTIDE SEQUENCE</scope>
    <source>
        <strain evidence="1">BIOML-A21</strain>
    </source>
</reference>
<accession>A0A641MEA3</accession>
<evidence type="ECO:0000313" key="1">
    <source>
        <dbReference type="EMBL" id="KAA3709482.1"/>
    </source>
</evidence>
<organism evidence="1">
    <name type="scientific">Bacteroides salyersiae</name>
    <dbReference type="NCBI Taxonomy" id="291644"/>
    <lineage>
        <taxon>Bacteria</taxon>
        <taxon>Pseudomonadati</taxon>
        <taxon>Bacteroidota</taxon>
        <taxon>Bacteroidia</taxon>
        <taxon>Bacteroidales</taxon>
        <taxon>Bacteroidaceae</taxon>
        <taxon>Bacteroides</taxon>
    </lineage>
</organism>
<feature type="non-terminal residue" evidence="1">
    <location>
        <position position="1"/>
    </location>
</feature>
<protein>
    <recommendedName>
        <fullName evidence="2">T9SS type A sorting domain-containing protein</fullName>
    </recommendedName>
</protein>
<dbReference type="EMBL" id="VWMU01000253">
    <property type="protein sequence ID" value="KAA3709482.1"/>
    <property type="molecule type" value="Genomic_DNA"/>
</dbReference>
<evidence type="ECO:0008006" key="2">
    <source>
        <dbReference type="Google" id="ProtNLM"/>
    </source>
</evidence>
<comment type="caution">
    <text evidence="1">The sequence shown here is derived from an EMBL/GenBank/DDBJ whole genome shotgun (WGS) entry which is preliminary data.</text>
</comment>
<dbReference type="AlphaFoldDB" id="A0A641MEA3"/>
<proteinExistence type="predicted"/>
<sequence length="167" mass="19048">SGDWKLYSWESYIYNDNGQVTYKESAGQDYSTGTIEVNAKVTYTYDANNNLEKITGETYQSYKNDWVPNNPITYFYSPFVPTSIHNTETSQKTDVYYNISAKEICVQTEGLISAVFIHSIAGLELIRVSGLNSNQYALNTSNWEAGLYIVTLIVDGKIYNEKIYIYE</sequence>
<name>A0A641MEA3_9BACE</name>
<gene>
    <name evidence="1" type="ORF">F3F94_18915</name>
</gene>
<dbReference type="Gene3D" id="2.40.128.720">
    <property type="match status" value="1"/>
</dbReference>